<dbReference type="EMBL" id="JBFXLQ010000076">
    <property type="protein sequence ID" value="KAL2861074.1"/>
    <property type="molecule type" value="Genomic_DNA"/>
</dbReference>
<evidence type="ECO:0000256" key="3">
    <source>
        <dbReference type="PROSITE-ProRule" id="PRU00023"/>
    </source>
</evidence>
<evidence type="ECO:0000256" key="1">
    <source>
        <dbReference type="ARBA" id="ARBA00022737"/>
    </source>
</evidence>
<comment type="caution">
    <text evidence="4">The sequence shown here is derived from an EMBL/GenBank/DDBJ whole genome shotgun (WGS) entry which is preliminary data.</text>
</comment>
<dbReference type="PROSITE" id="PS50297">
    <property type="entry name" value="ANK_REP_REGION"/>
    <property type="match status" value="1"/>
</dbReference>
<sequence>MELATLPHDLLNAIWEQLDSFQDRNTFVRTCRLFESLFNTKLYRHAVLFEQRHALQWAAEHGPLSTMQKLQEAGADLGGEEKFSPLAHAAAQKRIEVVKYLLAQGINPTEQPASPAAMQSAVAAGGMEIIRILVDAMKQILDPSTLAVHLANAALESAVDSGREDILKFLFEHGVDVNSSTGHPSQTPLERAITWDKHWLVEFLLDEGASVENLVLPTGLSPIQHVVEYGSADMVDVLFNRNLAEEYSDELAVAVMYGKEETVRILLDNGADPGALGRNGEIPICCAADRGLDNIVAMLLQAGVTQEEKDMALIDAAANSHQSVVAMLFENSAELVAADGTSALTAAARGDHAEMVRYLLRAGIASELTTPIDDVLWHCSRLGYAKTVEVLLEYGADPSWGCNTGIGFTALSVAAQNGHTEVMRALLSGDDHPRYIDLPD</sequence>
<keyword evidence="5" id="KW-1185">Reference proteome</keyword>
<feature type="repeat" description="ANK" evidence="3">
    <location>
        <begin position="339"/>
        <end position="371"/>
    </location>
</feature>
<feature type="non-terminal residue" evidence="4">
    <location>
        <position position="440"/>
    </location>
</feature>
<evidence type="ECO:0000313" key="4">
    <source>
        <dbReference type="EMBL" id="KAL2861074.1"/>
    </source>
</evidence>
<dbReference type="SMART" id="SM00248">
    <property type="entry name" value="ANK"/>
    <property type="match status" value="11"/>
</dbReference>
<dbReference type="PANTHER" id="PTHR24198">
    <property type="entry name" value="ANKYRIN REPEAT AND PROTEIN KINASE DOMAIN-CONTAINING PROTEIN"/>
    <property type="match status" value="1"/>
</dbReference>
<evidence type="ECO:0000256" key="2">
    <source>
        <dbReference type="ARBA" id="ARBA00023043"/>
    </source>
</evidence>
<dbReference type="SUPFAM" id="SSF48403">
    <property type="entry name" value="Ankyrin repeat"/>
    <property type="match status" value="1"/>
</dbReference>
<dbReference type="Gene3D" id="1.25.40.20">
    <property type="entry name" value="Ankyrin repeat-containing domain"/>
    <property type="match status" value="2"/>
</dbReference>
<name>A0ABR4LAB2_9EURO</name>
<dbReference type="Proteomes" id="UP001610432">
    <property type="component" value="Unassembled WGS sequence"/>
</dbReference>
<gene>
    <name evidence="4" type="ORF">BJX67DRAFT_386090</name>
</gene>
<organism evidence="4 5">
    <name type="scientific">Aspergillus lucknowensis</name>
    <dbReference type="NCBI Taxonomy" id="176173"/>
    <lineage>
        <taxon>Eukaryota</taxon>
        <taxon>Fungi</taxon>
        <taxon>Dikarya</taxon>
        <taxon>Ascomycota</taxon>
        <taxon>Pezizomycotina</taxon>
        <taxon>Eurotiomycetes</taxon>
        <taxon>Eurotiomycetidae</taxon>
        <taxon>Eurotiales</taxon>
        <taxon>Aspergillaceae</taxon>
        <taxon>Aspergillus</taxon>
        <taxon>Aspergillus subgen. Nidulantes</taxon>
    </lineage>
</organism>
<proteinExistence type="predicted"/>
<evidence type="ECO:0000313" key="5">
    <source>
        <dbReference type="Proteomes" id="UP001610432"/>
    </source>
</evidence>
<dbReference type="PROSITE" id="PS50088">
    <property type="entry name" value="ANK_REPEAT"/>
    <property type="match status" value="2"/>
</dbReference>
<dbReference type="PANTHER" id="PTHR24198:SF165">
    <property type="entry name" value="ANKYRIN REPEAT-CONTAINING PROTEIN-RELATED"/>
    <property type="match status" value="1"/>
</dbReference>
<accession>A0ABR4LAB2</accession>
<dbReference type="Pfam" id="PF12796">
    <property type="entry name" value="Ank_2"/>
    <property type="match status" value="3"/>
</dbReference>
<dbReference type="InterPro" id="IPR036770">
    <property type="entry name" value="Ankyrin_rpt-contain_sf"/>
</dbReference>
<dbReference type="InterPro" id="IPR002110">
    <property type="entry name" value="Ankyrin_rpt"/>
</dbReference>
<keyword evidence="2 3" id="KW-0040">ANK repeat</keyword>
<keyword evidence="1" id="KW-0677">Repeat</keyword>
<protein>
    <submittedName>
        <fullName evidence="4">Ankyrin repeat-containing domain protein</fullName>
    </submittedName>
</protein>
<dbReference type="RefSeq" id="XP_070880968.1">
    <property type="nucleotide sequence ID" value="XM_071033993.1"/>
</dbReference>
<feature type="repeat" description="ANK" evidence="3">
    <location>
        <begin position="150"/>
        <end position="182"/>
    </location>
</feature>
<reference evidence="4 5" key="1">
    <citation type="submission" date="2024-07" db="EMBL/GenBank/DDBJ databases">
        <title>Section-level genome sequencing and comparative genomics of Aspergillus sections Usti and Cavernicolus.</title>
        <authorList>
            <consortium name="Lawrence Berkeley National Laboratory"/>
            <person name="Nybo J.L."/>
            <person name="Vesth T.C."/>
            <person name="Theobald S."/>
            <person name="Frisvad J.C."/>
            <person name="Larsen T.O."/>
            <person name="Kjaerboelling I."/>
            <person name="Rothschild-Mancinelli K."/>
            <person name="Lyhne E.K."/>
            <person name="Kogle M.E."/>
            <person name="Barry K."/>
            <person name="Clum A."/>
            <person name="Na H."/>
            <person name="Ledsgaard L."/>
            <person name="Lin J."/>
            <person name="Lipzen A."/>
            <person name="Kuo A."/>
            <person name="Riley R."/>
            <person name="Mondo S."/>
            <person name="Labutti K."/>
            <person name="Haridas S."/>
            <person name="Pangalinan J."/>
            <person name="Salamov A.A."/>
            <person name="Simmons B.A."/>
            <person name="Magnuson J.K."/>
            <person name="Chen J."/>
            <person name="Drula E."/>
            <person name="Henrissat B."/>
            <person name="Wiebenga A."/>
            <person name="Lubbers R.J."/>
            <person name="Gomes A.C."/>
            <person name="Macurrencykelacurrency M.R."/>
            <person name="Stajich J."/>
            <person name="Grigoriev I.V."/>
            <person name="Mortensen U.H."/>
            <person name="De Vries R.P."/>
            <person name="Baker S.E."/>
            <person name="Andersen M.R."/>
        </authorList>
    </citation>
    <scope>NUCLEOTIDE SEQUENCE [LARGE SCALE GENOMIC DNA]</scope>
    <source>
        <strain evidence="4 5">CBS 449.75</strain>
    </source>
</reference>
<dbReference type="GeneID" id="98149065"/>
<dbReference type="Pfam" id="PF00023">
    <property type="entry name" value="Ank"/>
    <property type="match status" value="1"/>
</dbReference>